<evidence type="ECO:0000313" key="2">
    <source>
        <dbReference type="Proteomes" id="UP000290289"/>
    </source>
</evidence>
<dbReference type="EMBL" id="RDQH01000329">
    <property type="protein sequence ID" value="RXI04862.1"/>
    <property type="molecule type" value="Genomic_DNA"/>
</dbReference>
<comment type="caution">
    <text evidence="1">The sequence shown here is derived from an EMBL/GenBank/DDBJ whole genome shotgun (WGS) entry which is preliminary data.</text>
</comment>
<dbReference type="AlphaFoldDB" id="A0A498KH24"/>
<dbReference type="Proteomes" id="UP000290289">
    <property type="component" value="Chromosome 3"/>
</dbReference>
<organism evidence="1 2">
    <name type="scientific">Malus domestica</name>
    <name type="common">Apple</name>
    <name type="synonym">Pyrus malus</name>
    <dbReference type="NCBI Taxonomy" id="3750"/>
    <lineage>
        <taxon>Eukaryota</taxon>
        <taxon>Viridiplantae</taxon>
        <taxon>Streptophyta</taxon>
        <taxon>Embryophyta</taxon>
        <taxon>Tracheophyta</taxon>
        <taxon>Spermatophyta</taxon>
        <taxon>Magnoliopsida</taxon>
        <taxon>eudicotyledons</taxon>
        <taxon>Gunneridae</taxon>
        <taxon>Pentapetalae</taxon>
        <taxon>rosids</taxon>
        <taxon>fabids</taxon>
        <taxon>Rosales</taxon>
        <taxon>Rosaceae</taxon>
        <taxon>Amygdaloideae</taxon>
        <taxon>Maleae</taxon>
        <taxon>Malus</taxon>
    </lineage>
</organism>
<gene>
    <name evidence="1" type="ORF">DVH24_039136</name>
</gene>
<keyword evidence="2" id="KW-1185">Reference proteome</keyword>
<name>A0A498KH24_MALDO</name>
<reference evidence="1 2" key="1">
    <citation type="submission" date="2018-10" db="EMBL/GenBank/DDBJ databases">
        <title>A high-quality apple genome assembly.</title>
        <authorList>
            <person name="Hu J."/>
        </authorList>
    </citation>
    <scope>NUCLEOTIDE SEQUENCE [LARGE SCALE GENOMIC DNA]</scope>
    <source>
        <strain evidence="2">cv. HFTH1</strain>
        <tissue evidence="1">Young leaf</tissue>
    </source>
</reference>
<protein>
    <submittedName>
        <fullName evidence="1">Uncharacterized protein</fullName>
    </submittedName>
</protein>
<sequence>MGILDNINTGKTTLHTFNRALVQSLGMVKLGVQVDFYHLVTFHLYPLENRVSSINGYIHPR</sequence>
<evidence type="ECO:0000313" key="1">
    <source>
        <dbReference type="EMBL" id="RXI04862.1"/>
    </source>
</evidence>
<proteinExistence type="predicted"/>
<accession>A0A498KH24</accession>